<dbReference type="GO" id="GO:0006629">
    <property type="term" value="P:lipid metabolic process"/>
    <property type="evidence" value="ECO:0007669"/>
    <property type="project" value="TreeGrafter"/>
</dbReference>
<feature type="domain" description="Lipocalin/cytosolic fatty-acid binding" evidence="12">
    <location>
        <begin position="62"/>
        <end position="204"/>
    </location>
</feature>
<evidence type="ECO:0000256" key="9">
    <source>
        <dbReference type="ARBA" id="ARBA00023180"/>
    </source>
</evidence>
<evidence type="ECO:0000256" key="4">
    <source>
        <dbReference type="ARBA" id="ARBA00022448"/>
    </source>
</evidence>
<dbReference type="Proteomes" id="UP001283361">
    <property type="component" value="Unassembled WGS sequence"/>
</dbReference>
<dbReference type="InterPro" id="IPR022271">
    <property type="entry name" value="Lipocalin_ApoD"/>
</dbReference>
<dbReference type="GO" id="GO:0042246">
    <property type="term" value="P:tissue regeneration"/>
    <property type="evidence" value="ECO:0007669"/>
    <property type="project" value="InterPro"/>
</dbReference>
<dbReference type="PRINTS" id="PR01219">
    <property type="entry name" value="APOLIPOPROTD"/>
</dbReference>
<dbReference type="PANTHER" id="PTHR10612">
    <property type="entry name" value="APOLIPOPROTEIN D"/>
    <property type="match status" value="1"/>
</dbReference>
<name>A0AAE1A5P0_9GAST</name>
<dbReference type="GO" id="GO:0005576">
    <property type="term" value="C:extracellular region"/>
    <property type="evidence" value="ECO:0007669"/>
    <property type="project" value="UniProtKB-SubCell"/>
</dbReference>
<evidence type="ECO:0000256" key="7">
    <source>
        <dbReference type="ARBA" id="ARBA00023121"/>
    </source>
</evidence>
<evidence type="ECO:0000256" key="1">
    <source>
        <dbReference type="ARBA" id="ARBA00004613"/>
    </source>
</evidence>
<dbReference type="SUPFAM" id="SSF50814">
    <property type="entry name" value="Lipocalins"/>
    <property type="match status" value="1"/>
</dbReference>
<dbReference type="PRINTS" id="PR00179">
    <property type="entry name" value="LIPOCALIN"/>
</dbReference>
<evidence type="ECO:0000256" key="10">
    <source>
        <dbReference type="ARBA" id="ARBA00023283"/>
    </source>
</evidence>
<proteinExistence type="inferred from homology"/>
<keyword evidence="7" id="KW-0446">Lipid-binding</keyword>
<evidence type="ECO:0000256" key="3">
    <source>
        <dbReference type="ARBA" id="ARBA00019890"/>
    </source>
</evidence>
<comment type="similarity">
    <text evidence="2 11">Belongs to the calycin superfamily. Lipocalin family.</text>
</comment>
<dbReference type="GO" id="GO:0005737">
    <property type="term" value="C:cytoplasm"/>
    <property type="evidence" value="ECO:0007669"/>
    <property type="project" value="TreeGrafter"/>
</dbReference>
<dbReference type="InterPro" id="IPR000566">
    <property type="entry name" value="Lipocln_cytosolic_FA-bd_dom"/>
</dbReference>
<evidence type="ECO:0000256" key="8">
    <source>
        <dbReference type="ARBA" id="ARBA00023157"/>
    </source>
</evidence>
<dbReference type="GO" id="GO:0006869">
    <property type="term" value="P:lipid transport"/>
    <property type="evidence" value="ECO:0007669"/>
    <property type="project" value="InterPro"/>
</dbReference>
<evidence type="ECO:0000256" key="11">
    <source>
        <dbReference type="PIRNR" id="PIRNR036893"/>
    </source>
</evidence>
<comment type="subcellular location">
    <subcellularLocation>
        <location evidence="1">Secreted</location>
    </subcellularLocation>
</comment>
<evidence type="ECO:0000256" key="2">
    <source>
        <dbReference type="ARBA" id="ARBA00006889"/>
    </source>
</evidence>
<dbReference type="CDD" id="cd19437">
    <property type="entry name" value="lipocalin_apoD-like"/>
    <property type="match status" value="1"/>
</dbReference>
<evidence type="ECO:0000256" key="5">
    <source>
        <dbReference type="ARBA" id="ARBA00022525"/>
    </source>
</evidence>
<dbReference type="InterPro" id="IPR022272">
    <property type="entry name" value="Lipocalin_CS"/>
</dbReference>
<evidence type="ECO:0000259" key="12">
    <source>
        <dbReference type="Pfam" id="PF08212"/>
    </source>
</evidence>
<dbReference type="PROSITE" id="PS00213">
    <property type="entry name" value="LIPOCALIN"/>
    <property type="match status" value="1"/>
</dbReference>
<organism evidence="13 14">
    <name type="scientific">Elysia crispata</name>
    <name type="common">lettuce slug</name>
    <dbReference type="NCBI Taxonomy" id="231223"/>
    <lineage>
        <taxon>Eukaryota</taxon>
        <taxon>Metazoa</taxon>
        <taxon>Spiralia</taxon>
        <taxon>Lophotrochozoa</taxon>
        <taxon>Mollusca</taxon>
        <taxon>Gastropoda</taxon>
        <taxon>Heterobranchia</taxon>
        <taxon>Euthyneura</taxon>
        <taxon>Panpulmonata</taxon>
        <taxon>Sacoglossa</taxon>
        <taxon>Placobranchoidea</taxon>
        <taxon>Plakobranchidae</taxon>
        <taxon>Elysia</taxon>
    </lineage>
</organism>
<reference evidence="13" key="1">
    <citation type="journal article" date="2023" name="G3 (Bethesda)">
        <title>A reference genome for the long-term kleptoplast-retaining sea slug Elysia crispata morphotype clarki.</title>
        <authorList>
            <person name="Eastman K.E."/>
            <person name="Pendleton A.L."/>
            <person name="Shaikh M.A."/>
            <person name="Suttiyut T."/>
            <person name="Ogas R."/>
            <person name="Tomko P."/>
            <person name="Gavelis G."/>
            <person name="Widhalm J.R."/>
            <person name="Wisecaver J.H."/>
        </authorList>
    </citation>
    <scope>NUCLEOTIDE SEQUENCE</scope>
    <source>
        <strain evidence="13">ECLA1</strain>
    </source>
</reference>
<protein>
    <recommendedName>
        <fullName evidence="3">Apolipoprotein D</fullName>
    </recommendedName>
</protein>
<keyword evidence="9" id="KW-0325">Glycoprotein</keyword>
<dbReference type="InterPro" id="IPR002969">
    <property type="entry name" value="ApolipopD"/>
</dbReference>
<gene>
    <name evidence="13" type="ORF">RRG08_064105</name>
</gene>
<dbReference type="PIRSF" id="PIRSF036893">
    <property type="entry name" value="Lipocalin_ApoD"/>
    <property type="match status" value="1"/>
</dbReference>
<dbReference type="FunFam" id="2.40.128.20:FF:000003">
    <property type="entry name" value="Apolipoprotein D"/>
    <property type="match status" value="1"/>
</dbReference>
<dbReference type="Pfam" id="PF08212">
    <property type="entry name" value="Lipocalin_2"/>
    <property type="match status" value="1"/>
</dbReference>
<dbReference type="Gene3D" id="2.40.128.20">
    <property type="match status" value="1"/>
</dbReference>
<evidence type="ECO:0000256" key="6">
    <source>
        <dbReference type="ARBA" id="ARBA00022729"/>
    </source>
</evidence>
<dbReference type="InterPro" id="IPR026222">
    <property type="entry name" value="ApoD_vertbrte"/>
</dbReference>
<dbReference type="PRINTS" id="PR02058">
    <property type="entry name" value="APODVERTBRTE"/>
</dbReference>
<comment type="caution">
    <text evidence="13">The sequence shown here is derived from an EMBL/GenBank/DDBJ whole genome shotgun (WGS) entry which is preliminary data.</text>
</comment>
<dbReference type="InterPro" id="IPR012674">
    <property type="entry name" value="Calycin"/>
</dbReference>
<dbReference type="PANTHER" id="PTHR10612:SF34">
    <property type="entry name" value="APOLIPOPROTEIN D"/>
    <property type="match status" value="1"/>
</dbReference>
<keyword evidence="8" id="KW-1015">Disulfide bond</keyword>
<keyword evidence="14" id="KW-1185">Reference proteome</keyword>
<dbReference type="AlphaFoldDB" id="A0AAE1A5P0"/>
<sequence length="211" mass="23662">MPTIWGGEGVAPASRESKSLYNIIKIKMLRLLVLALTCAVCLVNSQIPSFGGCPTIKTQESLDIQRYLGDWYEIFLFPTSFEKGKCTRARYTLKADGHINVYNRGIEDGKEFSAIGDAYVPDDQHPARLLVRFAEGTPYGNYWVINTDYDTYTLIYSCSPLAGLAHIEFAWILARNQTLDPQISQSLKDELASYNVDISKFKVSDQSDCPP</sequence>
<keyword evidence="4" id="KW-0813">Transport</keyword>
<evidence type="ECO:0000313" key="13">
    <source>
        <dbReference type="EMBL" id="KAK3781729.1"/>
    </source>
</evidence>
<keyword evidence="6" id="KW-0732">Signal</keyword>
<dbReference type="EMBL" id="JAWDGP010002605">
    <property type="protein sequence ID" value="KAK3781729.1"/>
    <property type="molecule type" value="Genomic_DNA"/>
</dbReference>
<keyword evidence="10" id="KW-0873">Pyrrolidone carboxylic acid</keyword>
<dbReference type="GO" id="GO:0007420">
    <property type="term" value="P:brain development"/>
    <property type="evidence" value="ECO:0007669"/>
    <property type="project" value="InterPro"/>
</dbReference>
<evidence type="ECO:0000313" key="14">
    <source>
        <dbReference type="Proteomes" id="UP001283361"/>
    </source>
</evidence>
<accession>A0AAE1A5P0</accession>
<dbReference type="GO" id="GO:0008289">
    <property type="term" value="F:lipid binding"/>
    <property type="evidence" value="ECO:0007669"/>
    <property type="project" value="UniProtKB-KW"/>
</dbReference>
<keyword evidence="5" id="KW-0964">Secreted</keyword>
<dbReference type="GO" id="GO:0000302">
    <property type="term" value="P:response to reactive oxygen species"/>
    <property type="evidence" value="ECO:0007669"/>
    <property type="project" value="TreeGrafter"/>
</dbReference>